<dbReference type="PANTHER" id="PTHR42690">
    <property type="entry name" value="THREONINE SYNTHASE FAMILY MEMBER"/>
    <property type="match status" value="1"/>
</dbReference>
<feature type="domain" description="Threonine synthase N-terminal" evidence="7">
    <location>
        <begin position="2"/>
        <end position="79"/>
    </location>
</feature>
<protein>
    <recommendedName>
        <fullName evidence="5">Threonine synthase</fullName>
        <ecNumber evidence="5">4.2.3.1</ecNumber>
    </recommendedName>
</protein>
<dbReference type="Proteomes" id="UP001200741">
    <property type="component" value="Unassembled WGS sequence"/>
</dbReference>
<evidence type="ECO:0000256" key="5">
    <source>
        <dbReference type="NCBIfam" id="TIGR00260"/>
    </source>
</evidence>
<gene>
    <name evidence="8" type="primary">thrC</name>
    <name evidence="8" type="ORF">LXT13_03200</name>
</gene>
<name>A0ABS8XRS8_9BURK</name>
<reference evidence="8 9" key="1">
    <citation type="submission" date="2021-12" db="EMBL/GenBank/DDBJ databases">
        <title>Genome seq of P8.</title>
        <authorList>
            <person name="Seo T."/>
        </authorList>
    </citation>
    <scope>NUCLEOTIDE SEQUENCE [LARGE SCALE GENOMIC DNA]</scope>
    <source>
        <strain evidence="8 9">P8</strain>
    </source>
</reference>
<evidence type="ECO:0000256" key="4">
    <source>
        <dbReference type="ARBA" id="ARBA00023239"/>
    </source>
</evidence>
<dbReference type="Gene3D" id="3.40.50.1100">
    <property type="match status" value="2"/>
</dbReference>
<dbReference type="InterPro" id="IPR004450">
    <property type="entry name" value="Thr_synthase-like"/>
</dbReference>
<dbReference type="Pfam" id="PF14821">
    <property type="entry name" value="Thr_synth_N"/>
    <property type="match status" value="1"/>
</dbReference>
<comment type="caution">
    <text evidence="8">The sequence shown here is derived from an EMBL/GenBank/DDBJ whole genome shotgun (WGS) entry which is preliminary data.</text>
</comment>
<proteinExistence type="inferred from homology"/>
<dbReference type="InterPro" id="IPR001926">
    <property type="entry name" value="TrpB-like_PALP"/>
</dbReference>
<dbReference type="EC" id="4.2.3.1" evidence="5"/>
<dbReference type="Pfam" id="PF00291">
    <property type="entry name" value="PALP"/>
    <property type="match status" value="1"/>
</dbReference>
<dbReference type="InterPro" id="IPR037158">
    <property type="entry name" value="Thr_synth_N_sf"/>
</dbReference>
<dbReference type="SUPFAM" id="SSF53686">
    <property type="entry name" value="Tryptophan synthase beta subunit-like PLP-dependent enzymes"/>
    <property type="match status" value="1"/>
</dbReference>
<dbReference type="NCBIfam" id="TIGR00260">
    <property type="entry name" value="thrC"/>
    <property type="match status" value="1"/>
</dbReference>
<dbReference type="RefSeq" id="WP_233370153.1">
    <property type="nucleotide sequence ID" value="NZ_JAJTWU010000001.1"/>
</dbReference>
<dbReference type="GO" id="GO:0004795">
    <property type="term" value="F:threonine synthase activity"/>
    <property type="evidence" value="ECO:0007669"/>
    <property type="project" value="UniProtKB-EC"/>
</dbReference>
<dbReference type="CDD" id="cd01560">
    <property type="entry name" value="Thr-synth_2"/>
    <property type="match status" value="1"/>
</dbReference>
<dbReference type="PANTHER" id="PTHR42690:SF1">
    <property type="entry name" value="THREONINE SYNTHASE-LIKE 2"/>
    <property type="match status" value="1"/>
</dbReference>
<dbReference type="InterPro" id="IPR051166">
    <property type="entry name" value="Threonine_Synthase"/>
</dbReference>
<comment type="similarity">
    <text evidence="2">Belongs to the threonine synthase family.</text>
</comment>
<dbReference type="InterPro" id="IPR029144">
    <property type="entry name" value="Thr_synth_N"/>
</dbReference>
<dbReference type="EMBL" id="JAJTWU010000001">
    <property type="protein sequence ID" value="MCE4553453.1"/>
    <property type="molecule type" value="Genomic_DNA"/>
</dbReference>
<sequence length="467" mass="51000">MKYISTRGDQIERGFSDILLEGLAPDGGLYLPKTYPKVEAATLTRWRGLAYADLAFEILSLYIDDIPADDLRAITRRVYTAEVFGTEQITPLTWLGEGIALEGLSNGPTLAFKDMAMQLLGALFEYELGRRGETLNILGATSGDTGSAAEYAMRGKKGVRVFMLSPEGRMSPFQQAQMFSLQDANIHNIAVKGVFDDAQDIVKAVSNDLAFKREHRIGTVNSINWARLLAQVVYYFAGYFQATKSNDQKVSFTVPSGNFGNVCAGHVARQMGLPIARLVVATNENDVLDEFFRTGNYRPRGTADTHETSSPSMDISKASNFERFVFDLLGRDGARVKQLFTAPNFELSAGEHADIAGFGFSSGRSTHADRVATIRRCHAEHGIVIDPHTADGLKVALEKHEPGTTMLVLETALPAKFAATIHEALGIEPPRPAGLEGIENLPKRVKVMPADVEQVKAYIHAHVGHAA</sequence>
<keyword evidence="4 8" id="KW-0456">Lyase</keyword>
<evidence type="ECO:0000313" key="9">
    <source>
        <dbReference type="Proteomes" id="UP001200741"/>
    </source>
</evidence>
<dbReference type="InterPro" id="IPR036052">
    <property type="entry name" value="TrpB-like_PALP_sf"/>
</dbReference>
<dbReference type="Pfam" id="PF24857">
    <property type="entry name" value="THR4_C"/>
    <property type="match status" value="1"/>
</dbReference>
<evidence type="ECO:0000256" key="3">
    <source>
        <dbReference type="ARBA" id="ARBA00022898"/>
    </source>
</evidence>
<evidence type="ECO:0000259" key="6">
    <source>
        <dbReference type="Pfam" id="PF00291"/>
    </source>
</evidence>
<feature type="domain" description="Tryptophan synthase beta chain-like PALP" evidence="6">
    <location>
        <begin position="105"/>
        <end position="334"/>
    </location>
</feature>
<evidence type="ECO:0000256" key="2">
    <source>
        <dbReference type="ARBA" id="ARBA00005517"/>
    </source>
</evidence>
<dbReference type="Gene3D" id="3.90.1380.10">
    <property type="entry name" value="Threonine synthase, N-terminal domain"/>
    <property type="match status" value="1"/>
</dbReference>
<organism evidence="8 9">
    <name type="scientific">Pelomonas cellulosilytica</name>
    <dbReference type="NCBI Taxonomy" id="2906762"/>
    <lineage>
        <taxon>Bacteria</taxon>
        <taxon>Pseudomonadati</taxon>
        <taxon>Pseudomonadota</taxon>
        <taxon>Betaproteobacteria</taxon>
        <taxon>Burkholderiales</taxon>
        <taxon>Sphaerotilaceae</taxon>
        <taxon>Roseateles</taxon>
    </lineage>
</organism>
<accession>A0ABS8XRS8</accession>
<keyword evidence="3" id="KW-0663">Pyridoxal phosphate</keyword>
<comment type="cofactor">
    <cofactor evidence="1">
        <name>pyridoxal 5'-phosphate</name>
        <dbReference type="ChEBI" id="CHEBI:597326"/>
    </cofactor>
</comment>
<evidence type="ECO:0000259" key="7">
    <source>
        <dbReference type="Pfam" id="PF14821"/>
    </source>
</evidence>
<evidence type="ECO:0000313" key="8">
    <source>
        <dbReference type="EMBL" id="MCE4553453.1"/>
    </source>
</evidence>
<evidence type="ECO:0000256" key="1">
    <source>
        <dbReference type="ARBA" id="ARBA00001933"/>
    </source>
</evidence>
<keyword evidence="9" id="KW-1185">Reference proteome</keyword>